<comment type="caution">
    <text evidence="3">The sequence shown here is derived from an EMBL/GenBank/DDBJ whole genome shotgun (WGS) entry which is preliminary data.</text>
</comment>
<dbReference type="Proteomes" id="UP000319859">
    <property type="component" value="Unassembled WGS sequence"/>
</dbReference>
<protein>
    <recommendedName>
        <fullName evidence="2">Rap1a immunity protein domain-containing protein</fullName>
    </recommendedName>
</protein>
<feature type="region of interest" description="Disordered" evidence="1">
    <location>
        <begin position="270"/>
        <end position="290"/>
    </location>
</feature>
<feature type="domain" description="Rap1a immunity protein" evidence="2">
    <location>
        <begin position="18"/>
        <end position="75"/>
    </location>
</feature>
<dbReference type="EMBL" id="VITN01000001">
    <property type="protein sequence ID" value="TWB24722.1"/>
    <property type="molecule type" value="Genomic_DNA"/>
</dbReference>
<accession>A0A560FSZ1</accession>
<organism evidence="3 4">
    <name type="scientific">Nitrospirillum amazonense</name>
    <dbReference type="NCBI Taxonomy" id="28077"/>
    <lineage>
        <taxon>Bacteria</taxon>
        <taxon>Pseudomonadati</taxon>
        <taxon>Pseudomonadota</taxon>
        <taxon>Alphaproteobacteria</taxon>
        <taxon>Rhodospirillales</taxon>
        <taxon>Azospirillaceae</taxon>
        <taxon>Nitrospirillum</taxon>
    </lineage>
</organism>
<name>A0A560FSZ1_9PROT</name>
<evidence type="ECO:0000313" key="3">
    <source>
        <dbReference type="EMBL" id="TWB24722.1"/>
    </source>
</evidence>
<proteinExistence type="predicted"/>
<dbReference type="InterPro" id="IPR041238">
    <property type="entry name" value="Rap1a"/>
</dbReference>
<reference evidence="3 4" key="1">
    <citation type="submission" date="2019-06" db="EMBL/GenBank/DDBJ databases">
        <title>Genomic Encyclopedia of Type Strains, Phase IV (KMG-V): Genome sequencing to study the core and pangenomes of soil and plant-associated prokaryotes.</title>
        <authorList>
            <person name="Whitman W."/>
        </authorList>
    </citation>
    <scope>NUCLEOTIDE SEQUENCE [LARGE SCALE GENOMIC DNA]</scope>
    <source>
        <strain evidence="3 4">BR 11880</strain>
    </source>
</reference>
<evidence type="ECO:0000259" key="2">
    <source>
        <dbReference type="Pfam" id="PF18602"/>
    </source>
</evidence>
<dbReference type="Pfam" id="PF18602">
    <property type="entry name" value="Rap1a"/>
    <property type="match status" value="1"/>
</dbReference>
<evidence type="ECO:0000256" key="1">
    <source>
        <dbReference type="SAM" id="MobiDB-lite"/>
    </source>
</evidence>
<sequence length="290" mass="31207">MGLPPSALAKADDDSEVKWFMGLLKTNNGKTFCLPASATPGGTLQALIRYNQEHRLPDAPTEPQVLAALAQMYPCAKASAPAPAAADEYATIDNSAVMATMQTLVKTTGRESDPLIDTIKNNAGNYAPVVFFPMAKILFQEGDVDGAIFWLNAGLLRGTFDGRLCTDPSAGAGIGALMAMVPPELRKAQFDDMAKLSAIIDRVIQWDETTPYNYDHRWIALHGLGAMRRHLGADATSPPQPLTIPKDQWDAVAQKDRKELREGIAKAIATVEKSRQAPPSGAPQADRPAQ</sequence>
<dbReference type="AlphaFoldDB" id="A0A560FSZ1"/>
<evidence type="ECO:0000313" key="4">
    <source>
        <dbReference type="Proteomes" id="UP000319859"/>
    </source>
</evidence>
<gene>
    <name evidence="3" type="ORF">FBZ89_101348</name>
</gene>